<comment type="caution">
    <text evidence="1">The sequence shown here is derived from an EMBL/GenBank/DDBJ whole genome shotgun (WGS) entry which is preliminary data.</text>
</comment>
<dbReference type="Proteomes" id="UP000430670">
    <property type="component" value="Unassembled WGS sequence"/>
</dbReference>
<evidence type="ECO:0000313" key="1">
    <source>
        <dbReference type="EMBL" id="MTV50885.1"/>
    </source>
</evidence>
<proteinExistence type="predicted"/>
<dbReference type="RefSeq" id="WP_155477967.1">
    <property type="nucleotide sequence ID" value="NZ_WNKU01000042.1"/>
</dbReference>
<reference evidence="1 2" key="1">
    <citation type="submission" date="2019-11" db="EMBL/GenBank/DDBJ databases">
        <title>Whole-genome sequence of a the green, strictly anaerobic photosynthetic bacterium Heliobacillus mobilis DSM 6151.</title>
        <authorList>
            <person name="Kyndt J.A."/>
            <person name="Meyer T.E."/>
        </authorList>
    </citation>
    <scope>NUCLEOTIDE SEQUENCE [LARGE SCALE GENOMIC DNA]</scope>
    <source>
        <strain evidence="1 2">DSM 6151</strain>
    </source>
</reference>
<dbReference type="AlphaFoldDB" id="A0A6I3SQB3"/>
<organism evidence="1 2">
    <name type="scientific">Heliobacterium mobile</name>
    <name type="common">Heliobacillus mobilis</name>
    <dbReference type="NCBI Taxonomy" id="28064"/>
    <lineage>
        <taxon>Bacteria</taxon>
        <taxon>Bacillati</taxon>
        <taxon>Bacillota</taxon>
        <taxon>Clostridia</taxon>
        <taxon>Eubacteriales</taxon>
        <taxon>Heliobacteriaceae</taxon>
        <taxon>Heliobacterium</taxon>
    </lineage>
</organism>
<name>A0A6I3SQB3_HELMO</name>
<sequence>MKPISFFIEETERKCYKHSGRDHKEIKNVIFRCWCCNSSSKAEEWFDTGKCPREFCEGRTYPDAMIEKYEDIEQL</sequence>
<keyword evidence="2" id="KW-1185">Reference proteome</keyword>
<gene>
    <name evidence="1" type="ORF">GJ688_18350</name>
</gene>
<dbReference type="EMBL" id="WNKU01000042">
    <property type="protein sequence ID" value="MTV50885.1"/>
    <property type="molecule type" value="Genomic_DNA"/>
</dbReference>
<accession>A0A6I3SQB3</accession>
<evidence type="ECO:0000313" key="2">
    <source>
        <dbReference type="Proteomes" id="UP000430670"/>
    </source>
</evidence>
<protein>
    <submittedName>
        <fullName evidence="1">Uncharacterized protein</fullName>
    </submittedName>
</protein>